<evidence type="ECO:0000313" key="3">
    <source>
        <dbReference type="Proteomes" id="UP001500279"/>
    </source>
</evidence>
<dbReference type="Gene3D" id="3.40.50.720">
    <property type="entry name" value="NAD(P)-binding Rossmann-like Domain"/>
    <property type="match status" value="1"/>
</dbReference>
<evidence type="ECO:0000313" key="2">
    <source>
        <dbReference type="EMBL" id="GAA0749500.1"/>
    </source>
</evidence>
<dbReference type="InterPro" id="IPR002347">
    <property type="entry name" value="SDR_fam"/>
</dbReference>
<sequence length="257" mass="26652">MNLGIDGKLALVTASSGGMGRNIARTLAAEGANVLLFARTAEKLQAVAEEIEGDYGVKAHVVAGSMLVADDVARLSGTLASLGGADIMVLVTGRPPNPLRDTLKETEPERWQEAYENQLLSVVQVVNAVAPQMLDKGWGRILAITSASAKQPMAVHALSTVFRAGVTAYLKGLANELGPKGITVNCVAPALIDTSHRSGSAAYTPAQAERRVSMTPLHRMGTQEELAGVVAFLASAQAGFVTGSTIAVEGGMIGSLF</sequence>
<dbReference type="InterPro" id="IPR050259">
    <property type="entry name" value="SDR"/>
</dbReference>
<reference evidence="3" key="1">
    <citation type="journal article" date="2019" name="Int. J. Syst. Evol. Microbiol.">
        <title>The Global Catalogue of Microorganisms (GCM) 10K type strain sequencing project: providing services to taxonomists for standard genome sequencing and annotation.</title>
        <authorList>
            <consortium name="The Broad Institute Genomics Platform"/>
            <consortium name="The Broad Institute Genome Sequencing Center for Infectious Disease"/>
            <person name="Wu L."/>
            <person name="Ma J."/>
        </authorList>
    </citation>
    <scope>NUCLEOTIDE SEQUENCE [LARGE SCALE GENOMIC DNA]</scope>
    <source>
        <strain evidence="3">JCM 15503</strain>
    </source>
</reference>
<dbReference type="PRINTS" id="PR00081">
    <property type="entry name" value="GDHRDH"/>
</dbReference>
<keyword evidence="3" id="KW-1185">Reference proteome</keyword>
<dbReference type="EMBL" id="BAAAEW010000008">
    <property type="protein sequence ID" value="GAA0749500.1"/>
    <property type="molecule type" value="Genomic_DNA"/>
</dbReference>
<gene>
    <name evidence="2" type="ORF">GCM10009107_20310</name>
</gene>
<comment type="similarity">
    <text evidence="1">Belongs to the short-chain dehydrogenases/reductases (SDR) family.</text>
</comment>
<protein>
    <submittedName>
        <fullName evidence="2">SDR family oxidoreductase</fullName>
    </submittedName>
</protein>
<evidence type="ECO:0000256" key="1">
    <source>
        <dbReference type="ARBA" id="ARBA00006484"/>
    </source>
</evidence>
<dbReference type="InterPro" id="IPR036291">
    <property type="entry name" value="NAD(P)-bd_dom_sf"/>
</dbReference>
<dbReference type="PANTHER" id="PTHR42879">
    <property type="entry name" value="3-OXOACYL-(ACYL-CARRIER-PROTEIN) REDUCTASE"/>
    <property type="match status" value="1"/>
</dbReference>
<dbReference type="SUPFAM" id="SSF51735">
    <property type="entry name" value="NAD(P)-binding Rossmann-fold domains"/>
    <property type="match status" value="1"/>
</dbReference>
<organism evidence="2 3">
    <name type="scientific">Ideonella azotifigens</name>
    <dbReference type="NCBI Taxonomy" id="513160"/>
    <lineage>
        <taxon>Bacteria</taxon>
        <taxon>Pseudomonadati</taxon>
        <taxon>Pseudomonadota</taxon>
        <taxon>Betaproteobacteria</taxon>
        <taxon>Burkholderiales</taxon>
        <taxon>Sphaerotilaceae</taxon>
        <taxon>Ideonella</taxon>
    </lineage>
</organism>
<dbReference type="Pfam" id="PF13561">
    <property type="entry name" value="adh_short_C2"/>
    <property type="match status" value="1"/>
</dbReference>
<dbReference type="Proteomes" id="UP001500279">
    <property type="component" value="Unassembled WGS sequence"/>
</dbReference>
<dbReference type="PANTHER" id="PTHR42879:SF6">
    <property type="entry name" value="NADPH-DEPENDENT REDUCTASE BACG"/>
    <property type="match status" value="1"/>
</dbReference>
<proteinExistence type="inferred from homology"/>
<dbReference type="RefSeq" id="WP_141286352.1">
    <property type="nucleotide sequence ID" value="NZ_BAAAEW010000008.1"/>
</dbReference>
<accession>A0ABP3V6E1</accession>
<name>A0ABP3V6E1_9BURK</name>
<comment type="caution">
    <text evidence="2">The sequence shown here is derived from an EMBL/GenBank/DDBJ whole genome shotgun (WGS) entry which is preliminary data.</text>
</comment>